<keyword evidence="1" id="KW-0732">Signal</keyword>
<proteinExistence type="predicted"/>
<keyword evidence="3" id="KW-1185">Reference proteome</keyword>
<evidence type="ECO:0008006" key="4">
    <source>
        <dbReference type="Google" id="ProtNLM"/>
    </source>
</evidence>
<organism evidence="2 3">
    <name type="scientific">Lentzea flava</name>
    <dbReference type="NCBI Taxonomy" id="103732"/>
    <lineage>
        <taxon>Bacteria</taxon>
        <taxon>Bacillati</taxon>
        <taxon>Actinomycetota</taxon>
        <taxon>Actinomycetes</taxon>
        <taxon>Pseudonocardiales</taxon>
        <taxon>Pseudonocardiaceae</taxon>
        <taxon>Lentzea</taxon>
    </lineage>
</organism>
<protein>
    <recommendedName>
        <fullName evidence="4">Secreted protein</fullName>
    </recommendedName>
</protein>
<dbReference type="EMBL" id="BMRE01000009">
    <property type="protein sequence ID" value="GGU34898.1"/>
    <property type="molecule type" value="Genomic_DNA"/>
</dbReference>
<comment type="caution">
    <text evidence="2">The sequence shown here is derived from an EMBL/GenBank/DDBJ whole genome shotgun (WGS) entry which is preliminary data.</text>
</comment>
<feature type="chain" id="PRO_5047203433" description="Secreted protein" evidence="1">
    <location>
        <begin position="24"/>
        <end position="97"/>
    </location>
</feature>
<dbReference type="Proteomes" id="UP000649573">
    <property type="component" value="Unassembled WGS sequence"/>
</dbReference>
<feature type="signal peptide" evidence="1">
    <location>
        <begin position="1"/>
        <end position="23"/>
    </location>
</feature>
<evidence type="ECO:0000313" key="3">
    <source>
        <dbReference type="Proteomes" id="UP000649573"/>
    </source>
</evidence>
<evidence type="ECO:0000313" key="2">
    <source>
        <dbReference type="EMBL" id="GGU34898.1"/>
    </source>
</evidence>
<gene>
    <name evidence="2" type="ORF">GCM10010178_29060</name>
</gene>
<evidence type="ECO:0000256" key="1">
    <source>
        <dbReference type="SAM" id="SignalP"/>
    </source>
</evidence>
<name>A0ABQ2UJT2_9PSEU</name>
<dbReference type="RefSeq" id="WP_189254164.1">
    <property type="nucleotide sequence ID" value="NZ_BMRE01000009.1"/>
</dbReference>
<sequence>MRKFMIAVVAVGAPLLHVPAAHAVPGCSAAYEEYNQSTQRGSGASTCSDGVQRLMLTCHDMMGGVVYTVYGNWAGPGATSRASCDTYGRAIGASATR</sequence>
<reference evidence="3" key="1">
    <citation type="journal article" date="2019" name="Int. J. Syst. Evol. Microbiol.">
        <title>The Global Catalogue of Microorganisms (GCM) 10K type strain sequencing project: providing services to taxonomists for standard genome sequencing and annotation.</title>
        <authorList>
            <consortium name="The Broad Institute Genomics Platform"/>
            <consortium name="The Broad Institute Genome Sequencing Center for Infectious Disease"/>
            <person name="Wu L."/>
            <person name="Ma J."/>
        </authorList>
    </citation>
    <scope>NUCLEOTIDE SEQUENCE [LARGE SCALE GENOMIC DNA]</scope>
    <source>
        <strain evidence="3">JCM 3296</strain>
    </source>
</reference>
<accession>A0ABQ2UJT2</accession>